<sequence length="99" mass="10883">MTISVPDDVADQLEAIPARQVSAYVTDALRRRRASDDIRAALFAAGHRDYDYDPEGAARRLANGRVSSEVREAAIARLAESTGRSVDDVRADLDRQAIR</sequence>
<comment type="caution">
    <text evidence="1">The sequence shown here is derived from an EMBL/GenBank/DDBJ whole genome shotgun (WGS) entry which is preliminary data.</text>
</comment>
<keyword evidence="2" id="KW-1185">Reference proteome</keyword>
<name>A0A8J3X1I9_9ACTN</name>
<protein>
    <recommendedName>
        <fullName evidence="3">Antitoxin</fullName>
    </recommendedName>
</protein>
<dbReference type="EMBL" id="BOON01000037">
    <property type="protein sequence ID" value="GII24442.1"/>
    <property type="molecule type" value="Genomic_DNA"/>
</dbReference>
<dbReference type="Proteomes" id="UP000599074">
    <property type="component" value="Unassembled WGS sequence"/>
</dbReference>
<evidence type="ECO:0000313" key="1">
    <source>
        <dbReference type="EMBL" id="GII24442.1"/>
    </source>
</evidence>
<proteinExistence type="predicted"/>
<dbReference type="AlphaFoldDB" id="A0A8J3X1I9"/>
<gene>
    <name evidence="1" type="ORF">Pme01_40390</name>
</gene>
<evidence type="ECO:0000313" key="2">
    <source>
        <dbReference type="Proteomes" id="UP000599074"/>
    </source>
</evidence>
<organism evidence="1 2">
    <name type="scientific">Planosporangium mesophilum</name>
    <dbReference type="NCBI Taxonomy" id="689768"/>
    <lineage>
        <taxon>Bacteria</taxon>
        <taxon>Bacillati</taxon>
        <taxon>Actinomycetota</taxon>
        <taxon>Actinomycetes</taxon>
        <taxon>Micromonosporales</taxon>
        <taxon>Micromonosporaceae</taxon>
        <taxon>Planosporangium</taxon>
    </lineage>
</organism>
<reference evidence="1" key="1">
    <citation type="submission" date="2021-01" db="EMBL/GenBank/DDBJ databases">
        <title>Whole genome shotgun sequence of Planosporangium mesophilum NBRC 109066.</title>
        <authorList>
            <person name="Komaki H."/>
            <person name="Tamura T."/>
        </authorList>
    </citation>
    <scope>NUCLEOTIDE SEQUENCE</scope>
    <source>
        <strain evidence="1">NBRC 109066</strain>
    </source>
</reference>
<evidence type="ECO:0008006" key="3">
    <source>
        <dbReference type="Google" id="ProtNLM"/>
    </source>
</evidence>
<accession>A0A8J3X1I9</accession>